<dbReference type="AlphaFoldDB" id="A0A0B0EHX8"/>
<dbReference type="Pfam" id="PF01894">
    <property type="entry name" value="YjbQ"/>
    <property type="match status" value="1"/>
</dbReference>
<gene>
    <name evidence="1" type="ORF">SCABRO_03563</name>
</gene>
<dbReference type="Proteomes" id="UP000030652">
    <property type="component" value="Unassembled WGS sequence"/>
</dbReference>
<name>A0A0B0EHX8_9BACT</name>
<dbReference type="SUPFAM" id="SSF111038">
    <property type="entry name" value="YjbQ-like"/>
    <property type="match status" value="1"/>
</dbReference>
<dbReference type="InterPro" id="IPR035917">
    <property type="entry name" value="YjbQ-like_sf"/>
</dbReference>
<comment type="caution">
    <text evidence="1">The sequence shown here is derived from an EMBL/GenBank/DDBJ whole genome shotgun (WGS) entry which is preliminary data.</text>
</comment>
<evidence type="ECO:0000313" key="2">
    <source>
        <dbReference type="Proteomes" id="UP000030652"/>
    </source>
</evidence>
<sequence>MNVITDSIEISTHGHTGIIDITPQVERALEDTGFKRGNLTVFVSGSTAGISSIEYESGLIKDLPEAFEKLAPTGVTYHRDEA</sequence>
<evidence type="ECO:0008006" key="3">
    <source>
        <dbReference type="Google" id="ProtNLM"/>
    </source>
</evidence>
<organism evidence="1 2">
    <name type="scientific">Candidatus Scalindua brodae</name>
    <dbReference type="NCBI Taxonomy" id="237368"/>
    <lineage>
        <taxon>Bacteria</taxon>
        <taxon>Pseudomonadati</taxon>
        <taxon>Planctomycetota</taxon>
        <taxon>Candidatus Brocadiia</taxon>
        <taxon>Candidatus Brocadiales</taxon>
        <taxon>Candidatus Scalinduaceae</taxon>
        <taxon>Candidatus Scalindua</taxon>
    </lineage>
</organism>
<evidence type="ECO:0000313" key="1">
    <source>
        <dbReference type="EMBL" id="KHE90718.1"/>
    </source>
</evidence>
<dbReference type="eggNOG" id="COG0432">
    <property type="taxonomic scope" value="Bacteria"/>
</dbReference>
<protein>
    <recommendedName>
        <fullName evidence="3">Secondary thiamine-phosphate synthase enzyme</fullName>
    </recommendedName>
</protein>
<dbReference type="EMBL" id="JRYO01000244">
    <property type="protein sequence ID" value="KHE90718.1"/>
    <property type="molecule type" value="Genomic_DNA"/>
</dbReference>
<accession>A0A0B0EHX8</accession>
<dbReference type="InterPro" id="IPR001602">
    <property type="entry name" value="UPF0047_YjbQ-like"/>
</dbReference>
<reference evidence="1 2" key="1">
    <citation type="submission" date="2014-10" db="EMBL/GenBank/DDBJ databases">
        <title>Draft genome of anammox bacterium scalindua brodae, obtained using differential coverage binning of sequence data from two enrichment reactors.</title>
        <authorList>
            <person name="Speth D.R."/>
            <person name="Russ L."/>
            <person name="Kartal B."/>
            <person name="Op den Camp H.J."/>
            <person name="Dutilh B.E."/>
            <person name="Jetten M.S."/>
        </authorList>
    </citation>
    <scope>NUCLEOTIDE SEQUENCE [LARGE SCALE GENOMIC DNA]</scope>
    <source>
        <strain evidence="1">RU1</strain>
    </source>
</reference>
<dbReference type="Gene3D" id="2.60.120.460">
    <property type="entry name" value="YjbQ-like"/>
    <property type="match status" value="1"/>
</dbReference>
<proteinExistence type="predicted"/>